<evidence type="ECO:0000256" key="2">
    <source>
        <dbReference type="SAM" id="Phobius"/>
    </source>
</evidence>
<feature type="transmembrane region" description="Helical" evidence="2">
    <location>
        <begin position="31"/>
        <end position="53"/>
    </location>
</feature>
<organism evidence="3 4">
    <name type="scientific">Aureobasidium vineae</name>
    <dbReference type="NCBI Taxonomy" id="2773715"/>
    <lineage>
        <taxon>Eukaryota</taxon>
        <taxon>Fungi</taxon>
        <taxon>Dikarya</taxon>
        <taxon>Ascomycota</taxon>
        <taxon>Pezizomycotina</taxon>
        <taxon>Dothideomycetes</taxon>
        <taxon>Dothideomycetidae</taxon>
        <taxon>Dothideales</taxon>
        <taxon>Saccotheciaceae</taxon>
        <taxon>Aureobasidium</taxon>
    </lineage>
</organism>
<feature type="transmembrane region" description="Helical" evidence="2">
    <location>
        <begin position="218"/>
        <end position="240"/>
    </location>
</feature>
<dbReference type="EMBL" id="CAIJEN010000007">
    <property type="protein sequence ID" value="CAD0089181.1"/>
    <property type="molecule type" value="Genomic_DNA"/>
</dbReference>
<keyword evidence="2" id="KW-1133">Transmembrane helix</keyword>
<dbReference type="Proteomes" id="UP000716446">
    <property type="component" value="Unassembled WGS sequence"/>
</dbReference>
<evidence type="ECO:0000256" key="1">
    <source>
        <dbReference type="SAM" id="MobiDB-lite"/>
    </source>
</evidence>
<feature type="transmembrane region" description="Helical" evidence="2">
    <location>
        <begin position="307"/>
        <end position="327"/>
    </location>
</feature>
<feature type="region of interest" description="Disordered" evidence="1">
    <location>
        <begin position="352"/>
        <end position="376"/>
    </location>
</feature>
<proteinExistence type="predicted"/>
<dbReference type="AlphaFoldDB" id="A0A9N8JJ68"/>
<reference evidence="3" key="1">
    <citation type="submission" date="2020-06" db="EMBL/GenBank/DDBJ databases">
        <authorList>
            <person name="Onetto C."/>
        </authorList>
    </citation>
    <scope>NUCLEOTIDE SEQUENCE</scope>
</reference>
<feature type="non-terminal residue" evidence="3">
    <location>
        <position position="391"/>
    </location>
</feature>
<feature type="transmembrane region" description="Helical" evidence="2">
    <location>
        <begin position="155"/>
        <end position="173"/>
    </location>
</feature>
<evidence type="ECO:0000313" key="3">
    <source>
        <dbReference type="EMBL" id="CAD0089181.1"/>
    </source>
</evidence>
<keyword evidence="2" id="KW-0812">Transmembrane</keyword>
<gene>
    <name evidence="3" type="ORF">AWRI4619_LOCUS5642</name>
</gene>
<sequence length="391" mass="43399">LDDRQGSFAAFIQRLRNATNEDFSLIQQCKIPMSVGCICSSILGTGLAFFYVLSSRSKTKKLALKLLSSFDDCATFFTFSIQIASIVVLAKVDYGVSAASMGDVTVRTTWTVSALTLLPLMYTLLLSGLPQTGANRQFTKAAAGTFLTTDARRDLLFSICWACSVYPILSRMIESFAESVVGYKPSDILTTKQWRMLQDSCLSQTSPPSMAEYRLMNVFGIMASLLTSLFAISKIVMAGLHRHYDHKLQRHHDLMNIVQQPLDYLGRISLVCVPLLSIGLTWSYFRLQSFQANITQALSTQDSDSEWGFGQVVSVVVFLPVIVEAFFSWHEQQEESAGEHSLVQEPTEEAVESGSSYYTSQDDIDEAPAEHSSADKSLSNTATLLKWRQTI</sequence>
<feature type="transmembrane region" description="Helical" evidence="2">
    <location>
        <begin position="73"/>
        <end position="90"/>
    </location>
</feature>
<evidence type="ECO:0000313" key="4">
    <source>
        <dbReference type="Proteomes" id="UP000716446"/>
    </source>
</evidence>
<name>A0A9N8JJ68_9PEZI</name>
<comment type="caution">
    <text evidence="3">The sequence shown here is derived from an EMBL/GenBank/DDBJ whole genome shotgun (WGS) entry which is preliminary data.</text>
</comment>
<protein>
    <submittedName>
        <fullName evidence="3">Uncharacterized protein</fullName>
    </submittedName>
</protein>
<feature type="transmembrane region" description="Helical" evidence="2">
    <location>
        <begin position="264"/>
        <end position="287"/>
    </location>
</feature>
<keyword evidence="2" id="KW-0472">Membrane</keyword>
<keyword evidence="4" id="KW-1185">Reference proteome</keyword>
<accession>A0A9N8JJ68</accession>
<feature type="transmembrane region" description="Helical" evidence="2">
    <location>
        <begin position="110"/>
        <end position="129"/>
    </location>
</feature>
<feature type="non-terminal residue" evidence="3">
    <location>
        <position position="1"/>
    </location>
</feature>